<sequence>MLVVVEAGALAEELEGVLAAVLLLSLAVLVAVSAGLLSELPSLFFVSAVGLAAAFFPL</sequence>
<reference evidence="3" key="1">
    <citation type="submission" date="2018-12" db="EMBL/GenBank/DDBJ databases">
        <title>Tengunoibacter tsumagoiensis gen. nov., sp. nov., Dictyobacter kobayashii sp. nov., D. alpinus sp. nov., and D. joshuensis sp. nov. and description of Dictyobacteraceae fam. nov. within the order Ktedonobacterales isolated from Tengu-no-mugimeshi.</title>
        <authorList>
            <person name="Wang C.M."/>
            <person name="Zheng Y."/>
            <person name="Sakai Y."/>
            <person name="Toyoda A."/>
            <person name="Minakuchi Y."/>
            <person name="Abe K."/>
            <person name="Yokota A."/>
            <person name="Yabe S."/>
        </authorList>
    </citation>
    <scope>NUCLEOTIDE SEQUENCE [LARGE SCALE GENOMIC DNA]</scope>
    <source>
        <strain evidence="3">Uno3</strain>
    </source>
</reference>
<evidence type="ECO:0000313" key="2">
    <source>
        <dbReference type="EMBL" id="GCE10194.1"/>
    </source>
</evidence>
<keyword evidence="1" id="KW-1133">Transmembrane helix</keyword>
<dbReference type="EMBL" id="BIFR01000001">
    <property type="protein sequence ID" value="GCE10194.1"/>
    <property type="molecule type" value="Genomic_DNA"/>
</dbReference>
<gene>
    <name evidence="2" type="ORF">KTT_00530</name>
</gene>
<comment type="caution">
    <text evidence="2">The sequence shown here is derived from an EMBL/GenBank/DDBJ whole genome shotgun (WGS) entry which is preliminary data.</text>
</comment>
<feature type="transmembrane region" description="Helical" evidence="1">
    <location>
        <begin position="40"/>
        <end position="57"/>
    </location>
</feature>
<keyword evidence="1" id="KW-0812">Transmembrane</keyword>
<organism evidence="2 3">
    <name type="scientific">Tengunoibacter tsumagoiensis</name>
    <dbReference type="NCBI Taxonomy" id="2014871"/>
    <lineage>
        <taxon>Bacteria</taxon>
        <taxon>Bacillati</taxon>
        <taxon>Chloroflexota</taxon>
        <taxon>Ktedonobacteria</taxon>
        <taxon>Ktedonobacterales</taxon>
        <taxon>Dictyobacteraceae</taxon>
        <taxon>Tengunoibacter</taxon>
    </lineage>
</organism>
<accession>A0A401ZTV0</accession>
<name>A0A401ZTV0_9CHLR</name>
<evidence type="ECO:0000256" key="1">
    <source>
        <dbReference type="SAM" id="Phobius"/>
    </source>
</evidence>
<keyword evidence="3" id="KW-1185">Reference proteome</keyword>
<proteinExistence type="predicted"/>
<keyword evidence="1" id="KW-0472">Membrane</keyword>
<feature type="transmembrane region" description="Helical" evidence="1">
    <location>
        <begin position="16"/>
        <end position="34"/>
    </location>
</feature>
<dbReference type="Proteomes" id="UP000287352">
    <property type="component" value="Unassembled WGS sequence"/>
</dbReference>
<dbReference type="AlphaFoldDB" id="A0A401ZTV0"/>
<protein>
    <submittedName>
        <fullName evidence="2">Uncharacterized protein</fullName>
    </submittedName>
</protein>
<evidence type="ECO:0000313" key="3">
    <source>
        <dbReference type="Proteomes" id="UP000287352"/>
    </source>
</evidence>